<accession>A0A0G0BAG5</accession>
<evidence type="ECO:0000313" key="1">
    <source>
        <dbReference type="EMBL" id="KKP66448.1"/>
    </source>
</evidence>
<dbReference type="EMBL" id="LBPY01000007">
    <property type="protein sequence ID" value="KKP66448.1"/>
    <property type="molecule type" value="Genomic_DNA"/>
</dbReference>
<dbReference type="AlphaFoldDB" id="A0A0G0BAG5"/>
<evidence type="ECO:0000313" key="2">
    <source>
        <dbReference type="Proteomes" id="UP000034952"/>
    </source>
</evidence>
<reference evidence="1 2" key="1">
    <citation type="journal article" date="2015" name="Nature">
        <title>rRNA introns, odd ribosomes, and small enigmatic genomes across a large radiation of phyla.</title>
        <authorList>
            <person name="Brown C.T."/>
            <person name="Hug L.A."/>
            <person name="Thomas B.C."/>
            <person name="Sharon I."/>
            <person name="Castelle C.J."/>
            <person name="Singh A."/>
            <person name="Wilkins M.J."/>
            <person name="Williams K.H."/>
            <person name="Banfield J.F."/>
        </authorList>
    </citation>
    <scope>NUCLEOTIDE SEQUENCE [LARGE SCALE GENOMIC DNA]</scope>
</reference>
<gene>
    <name evidence="1" type="ORF">UR64_C0007G0017</name>
</gene>
<dbReference type="Proteomes" id="UP000034952">
    <property type="component" value="Unassembled WGS sequence"/>
</dbReference>
<proteinExistence type="predicted"/>
<name>A0A0G0BAG5_9BACT</name>
<organism evidence="1 2">
    <name type="scientific">Candidatus Nomurabacteria bacterium GW2011_GWE1_35_16</name>
    <dbReference type="NCBI Taxonomy" id="1618761"/>
    <lineage>
        <taxon>Bacteria</taxon>
        <taxon>Candidatus Nomuraibacteriota</taxon>
    </lineage>
</organism>
<protein>
    <submittedName>
        <fullName evidence="1">Uncharacterized protein</fullName>
    </submittedName>
</protein>
<sequence length="158" mass="18170">MPDFKPDSINSKVLVSDSEKLKADLWSTLESIIPNDEHESRKRFNFVKEKYRFISYEDMLKELGSVEEEMKKYHSNNIKGLNYTKDTSPDKCVFMKADREDGASAYAVIGVNTPIQYRGDFFSPSFYGGHGSNHDYNRSELLGSLYEAVTRSPYPEKN</sequence>
<comment type="caution">
    <text evidence="1">The sequence shown here is derived from an EMBL/GenBank/DDBJ whole genome shotgun (WGS) entry which is preliminary data.</text>
</comment>